<gene>
    <name evidence="2" type="ORF">BEH_08005</name>
</gene>
<reference evidence="2 3" key="1">
    <citation type="journal article" date="2015" name="PLoS ONE">
        <title>Genome Sequence of Bacillus endophyticus and Analysis of Its Companion Mechanism in the Ketogulonigenium vulgare-Bacillus Strain Consortium.</title>
        <authorList>
            <person name="Jia N."/>
            <person name="Du J."/>
            <person name="Ding M.Z."/>
            <person name="Gao F."/>
            <person name="Yuan Y.J."/>
        </authorList>
    </citation>
    <scope>NUCLEOTIDE SEQUENCE [LARGE SCALE GENOMIC DNA]</scope>
    <source>
        <strain evidence="2 3">Hbe603</strain>
    </source>
</reference>
<keyword evidence="3" id="KW-1185">Reference proteome</keyword>
<evidence type="ECO:0000313" key="3">
    <source>
        <dbReference type="Proteomes" id="UP000036202"/>
    </source>
</evidence>
<proteinExistence type="predicted"/>
<protein>
    <submittedName>
        <fullName evidence="2">Uncharacterized protein</fullName>
    </submittedName>
</protein>
<dbReference type="KEGG" id="beo:BEH_08005"/>
<feature type="region of interest" description="Disordered" evidence="1">
    <location>
        <begin position="95"/>
        <end position="117"/>
    </location>
</feature>
<dbReference type="RefSeq" id="WP_046217008.1">
    <property type="nucleotide sequence ID" value="NZ_CP011974.1"/>
</dbReference>
<organism evidence="2 3">
    <name type="scientific">Priestia filamentosa</name>
    <dbReference type="NCBI Taxonomy" id="1402861"/>
    <lineage>
        <taxon>Bacteria</taxon>
        <taxon>Bacillati</taxon>
        <taxon>Bacillota</taxon>
        <taxon>Bacilli</taxon>
        <taxon>Bacillales</taxon>
        <taxon>Bacillaceae</taxon>
        <taxon>Priestia</taxon>
    </lineage>
</organism>
<reference evidence="3" key="2">
    <citation type="submission" date="2015-06" db="EMBL/GenBank/DDBJ databases">
        <title>Genome Sequence of Bacillus endophyticus and Analysis of its Companion Mechanism in the Ketogulonigenium vulgare-Bacillus strain Consortium.</title>
        <authorList>
            <person name="Jia N."/>
            <person name="Du J."/>
            <person name="Ding M.-Z."/>
            <person name="Gao F."/>
            <person name="Yuan Y.-J."/>
        </authorList>
    </citation>
    <scope>NUCLEOTIDE SEQUENCE [LARGE SCALE GENOMIC DNA]</scope>
    <source>
        <strain evidence="3">Hbe603</strain>
    </source>
</reference>
<sequence length="147" mass="17329">MIQIPKHKSVIIGGRVRKLYYFGFYGRGAKICTHEEYIENIVVWEGTLNNPLADVGETIYISDIKKDVAVVSRSKNTDGGYVYFVNYQEEIEDEATEESLRRATEEEQKYKESEQQRLEKEIEDAKKEKAKEEITTTKTKKWYLFWK</sequence>
<feature type="compositionally biased region" description="Basic and acidic residues" evidence="1">
    <location>
        <begin position="98"/>
        <end position="117"/>
    </location>
</feature>
<evidence type="ECO:0000256" key="1">
    <source>
        <dbReference type="SAM" id="MobiDB-lite"/>
    </source>
</evidence>
<dbReference type="EMBL" id="CP011974">
    <property type="protein sequence ID" value="AKO92047.1"/>
    <property type="molecule type" value="Genomic_DNA"/>
</dbReference>
<dbReference type="AlphaFoldDB" id="A0A0H4KD43"/>
<dbReference type="Proteomes" id="UP000036202">
    <property type="component" value="Chromosome"/>
</dbReference>
<dbReference type="PATRIC" id="fig|135735.6.peg.1640"/>
<accession>A0A0H4KD43</accession>
<name>A0A0H4KD43_9BACI</name>
<evidence type="ECO:0000313" key="2">
    <source>
        <dbReference type="EMBL" id="AKO92047.1"/>
    </source>
</evidence>